<dbReference type="AlphaFoldDB" id="A0A8S9N942"/>
<dbReference type="EMBL" id="QGKX02001621">
    <property type="protein sequence ID" value="KAF3501474.1"/>
    <property type="molecule type" value="Genomic_DNA"/>
</dbReference>
<name>A0A8S9N942_BRACR</name>
<dbReference type="PANTHER" id="PTHR33116">
    <property type="entry name" value="REVERSE TRANSCRIPTASE ZINC-BINDING DOMAIN-CONTAINING PROTEIN-RELATED-RELATED"/>
    <property type="match status" value="1"/>
</dbReference>
<proteinExistence type="predicted"/>
<feature type="domain" description="Reverse transcriptase zinc-binding" evidence="1">
    <location>
        <begin position="54"/>
        <end position="138"/>
    </location>
</feature>
<comment type="caution">
    <text evidence="2">The sequence shown here is derived from an EMBL/GenBank/DDBJ whole genome shotgun (WGS) entry which is preliminary data.</text>
</comment>
<dbReference type="Pfam" id="PF13966">
    <property type="entry name" value="zf-RVT"/>
    <property type="match status" value="1"/>
</dbReference>
<evidence type="ECO:0000259" key="1">
    <source>
        <dbReference type="Pfam" id="PF13966"/>
    </source>
</evidence>
<dbReference type="Proteomes" id="UP000712600">
    <property type="component" value="Unassembled WGS sequence"/>
</dbReference>
<sequence length="232" mass="27316">MATLASLHSNGTWLLPPARSDRQVEVQALLTTIHLTNEDDFYEWEIEGRVHQNYSIGMVYANLRVQGPAVTWCNIVWNKGGIPRHSFLTWLFVLNRCPTRDRIISWGLQTSPLCLFCNTAPESRNHLFFECPYTWNIWSVMALRCGITPERNWSRSLDQLHAMSSRSPKGILTLLCWQGCIYWSWSERNGRLHRNIFRSPESMSRFLDRQIRDRILSFREQNPRAMMQQWLS</sequence>
<reference evidence="2" key="1">
    <citation type="submission" date="2019-12" db="EMBL/GenBank/DDBJ databases">
        <title>Genome sequencing and annotation of Brassica cretica.</title>
        <authorList>
            <person name="Studholme D.J."/>
            <person name="Sarris P."/>
        </authorList>
    </citation>
    <scope>NUCLEOTIDE SEQUENCE</scope>
    <source>
        <strain evidence="2">PFS-109/04</strain>
        <tissue evidence="2">Leaf</tissue>
    </source>
</reference>
<organism evidence="2 3">
    <name type="scientific">Brassica cretica</name>
    <name type="common">Mustard</name>
    <dbReference type="NCBI Taxonomy" id="69181"/>
    <lineage>
        <taxon>Eukaryota</taxon>
        <taxon>Viridiplantae</taxon>
        <taxon>Streptophyta</taxon>
        <taxon>Embryophyta</taxon>
        <taxon>Tracheophyta</taxon>
        <taxon>Spermatophyta</taxon>
        <taxon>Magnoliopsida</taxon>
        <taxon>eudicotyledons</taxon>
        <taxon>Gunneridae</taxon>
        <taxon>Pentapetalae</taxon>
        <taxon>rosids</taxon>
        <taxon>malvids</taxon>
        <taxon>Brassicales</taxon>
        <taxon>Brassicaceae</taxon>
        <taxon>Brassiceae</taxon>
        <taxon>Brassica</taxon>
    </lineage>
</organism>
<evidence type="ECO:0000313" key="3">
    <source>
        <dbReference type="Proteomes" id="UP000712600"/>
    </source>
</evidence>
<gene>
    <name evidence="2" type="ORF">F2Q69_00040359</name>
</gene>
<protein>
    <recommendedName>
        <fullName evidence="1">Reverse transcriptase zinc-binding domain-containing protein</fullName>
    </recommendedName>
</protein>
<dbReference type="InterPro" id="IPR026960">
    <property type="entry name" value="RVT-Znf"/>
</dbReference>
<accession>A0A8S9N942</accession>
<dbReference type="PANTHER" id="PTHR33116:SF76">
    <property type="entry name" value="DUF4283 DOMAIN-CONTAINING PROTEIN"/>
    <property type="match status" value="1"/>
</dbReference>
<evidence type="ECO:0000313" key="2">
    <source>
        <dbReference type="EMBL" id="KAF3501474.1"/>
    </source>
</evidence>